<evidence type="ECO:0000259" key="8">
    <source>
        <dbReference type="Pfam" id="PF00482"/>
    </source>
</evidence>
<dbReference type="Pfam" id="PF00482">
    <property type="entry name" value="T2SSF"/>
    <property type="match status" value="1"/>
</dbReference>
<evidence type="ECO:0000256" key="6">
    <source>
        <dbReference type="SAM" id="MobiDB-lite"/>
    </source>
</evidence>
<dbReference type="GO" id="GO:0005886">
    <property type="term" value="C:plasma membrane"/>
    <property type="evidence" value="ECO:0007669"/>
    <property type="project" value="UniProtKB-SubCell"/>
</dbReference>
<proteinExistence type="predicted"/>
<sequence length="322" mass="34141">MLNDTLMSLGVFALVFACLVSAIMVARGDSDTRRLEGRLRSLQDVAGAPSGPGAKHTPRNIRRTAGGSSFTRALEKLGRSRHIPKERRIAWPIVAVVGLVGAFGASYVGLKVVGAAAAPALGLAVAALFVRILFRMESGRYQTQLFRQLPDAMGLILRAIRAGLPMGEALANVARELPSPSREEFTQVVSNVAIGQPIDAALFGLAERSALTEYYFFAVTVGLQAQTGGNLGETIENLADMVRKRVAMVARVKALTGEARISAIILAALPFVVGALISLAKPGHLNPLIETDMGFRLLLIGGTMLGSGLLVIRFLVKSATKD</sequence>
<evidence type="ECO:0000313" key="9">
    <source>
        <dbReference type="EMBL" id="CAA9519629.1"/>
    </source>
</evidence>
<dbReference type="InterPro" id="IPR018076">
    <property type="entry name" value="T2SS_GspF_dom"/>
</dbReference>
<feature type="transmembrane region" description="Helical" evidence="7">
    <location>
        <begin position="116"/>
        <end position="134"/>
    </location>
</feature>
<keyword evidence="5 7" id="KW-0472">Membrane</keyword>
<keyword evidence="3 7" id="KW-0812">Transmembrane</keyword>
<feature type="transmembrane region" description="Helical" evidence="7">
    <location>
        <begin position="89"/>
        <end position="110"/>
    </location>
</feature>
<evidence type="ECO:0000256" key="3">
    <source>
        <dbReference type="ARBA" id="ARBA00022692"/>
    </source>
</evidence>
<evidence type="ECO:0000256" key="2">
    <source>
        <dbReference type="ARBA" id="ARBA00022475"/>
    </source>
</evidence>
<reference evidence="9" key="1">
    <citation type="submission" date="2020-02" db="EMBL/GenBank/DDBJ databases">
        <authorList>
            <person name="Meier V. D."/>
        </authorList>
    </citation>
    <scope>NUCLEOTIDE SEQUENCE</scope>
    <source>
        <strain evidence="9">AVDCRST_MAG31</strain>
    </source>
</reference>
<feature type="transmembrane region" description="Helical" evidence="7">
    <location>
        <begin position="293"/>
        <end position="316"/>
    </location>
</feature>
<dbReference type="PANTHER" id="PTHR35007:SF1">
    <property type="entry name" value="PILUS ASSEMBLY PROTEIN"/>
    <property type="match status" value="1"/>
</dbReference>
<dbReference type="Gene3D" id="1.20.81.30">
    <property type="entry name" value="Type II secretion system (T2SS), domain F"/>
    <property type="match status" value="1"/>
</dbReference>
<protein>
    <submittedName>
        <fullName evidence="9">Flp pilus assembly protein TadB</fullName>
    </submittedName>
</protein>
<dbReference type="PANTHER" id="PTHR35007">
    <property type="entry name" value="INTEGRAL MEMBRANE PROTEIN-RELATED"/>
    <property type="match status" value="1"/>
</dbReference>
<feature type="transmembrane region" description="Helical" evidence="7">
    <location>
        <begin position="261"/>
        <end position="281"/>
    </location>
</feature>
<feature type="transmembrane region" description="Helical" evidence="7">
    <location>
        <begin position="6"/>
        <end position="26"/>
    </location>
</feature>
<organism evidence="9">
    <name type="scientific">uncultured Sphingomonas sp</name>
    <dbReference type="NCBI Taxonomy" id="158754"/>
    <lineage>
        <taxon>Bacteria</taxon>
        <taxon>Pseudomonadati</taxon>
        <taxon>Pseudomonadota</taxon>
        <taxon>Alphaproteobacteria</taxon>
        <taxon>Sphingomonadales</taxon>
        <taxon>Sphingomonadaceae</taxon>
        <taxon>Sphingomonas</taxon>
        <taxon>environmental samples</taxon>
    </lineage>
</organism>
<gene>
    <name evidence="9" type="ORF">AVDCRST_MAG31-1493</name>
</gene>
<dbReference type="EMBL" id="CADCWA010000107">
    <property type="protein sequence ID" value="CAA9519629.1"/>
    <property type="molecule type" value="Genomic_DNA"/>
</dbReference>
<comment type="subcellular location">
    <subcellularLocation>
        <location evidence="1">Cell membrane</location>
        <topology evidence="1">Multi-pass membrane protein</topology>
    </subcellularLocation>
</comment>
<evidence type="ECO:0000256" key="5">
    <source>
        <dbReference type="ARBA" id="ARBA00023136"/>
    </source>
</evidence>
<keyword evidence="2" id="KW-1003">Cell membrane</keyword>
<dbReference type="AlphaFoldDB" id="A0A6J4TDB1"/>
<evidence type="ECO:0000256" key="7">
    <source>
        <dbReference type="SAM" id="Phobius"/>
    </source>
</evidence>
<evidence type="ECO:0000256" key="4">
    <source>
        <dbReference type="ARBA" id="ARBA00022989"/>
    </source>
</evidence>
<accession>A0A6J4TDB1</accession>
<evidence type="ECO:0000256" key="1">
    <source>
        <dbReference type="ARBA" id="ARBA00004651"/>
    </source>
</evidence>
<keyword evidence="4 7" id="KW-1133">Transmembrane helix</keyword>
<feature type="domain" description="Type II secretion system protein GspF" evidence="8">
    <location>
        <begin position="157"/>
        <end position="277"/>
    </location>
</feature>
<dbReference type="InterPro" id="IPR042094">
    <property type="entry name" value="T2SS_GspF_sf"/>
</dbReference>
<feature type="region of interest" description="Disordered" evidence="6">
    <location>
        <begin position="44"/>
        <end position="65"/>
    </location>
</feature>
<name>A0A6J4TDB1_9SPHN</name>